<keyword evidence="2" id="KW-1185">Reference proteome</keyword>
<sequence length="327" mass="37433">MATNTAEYHILQHPTNYIHETKYTSSSNKSWARQYKPIAKVVTRSYIDREGKSHANFEEAFLPLYDDDMVRMQESCVGPNTRLWRFAVEADCENWFHTEISNVVLAAWARYPAIWQTSHSKPFTETSVSENVDVAYSVKIGGIRYTIAIGEIKRNLIDLEDWQSGSISSTGTQMRLSKELRGYAHKYQCPQVFCFDGAALLLLQFRASKLERIEDENCQVDCWVIPRTGSYCTLRYGLYRLLAQGWRRCQSETAGQLTVGGLTADSREFYNGRPIWRVDGVKHGKHPAGYERSVDGATGALKWTNEEYPEVMETWPFWGGEAAQSEF</sequence>
<dbReference type="EMBL" id="PKSG01000005">
    <property type="protein sequence ID" value="POR39747.1"/>
    <property type="molecule type" value="Genomic_DNA"/>
</dbReference>
<comment type="caution">
    <text evidence="1">The sequence shown here is derived from an EMBL/GenBank/DDBJ whole genome shotgun (WGS) entry which is preliminary data.</text>
</comment>
<dbReference type="OrthoDB" id="5237031at2759"/>
<gene>
    <name evidence="1" type="ORF">TPAR_00065</name>
</gene>
<organism evidence="1 2">
    <name type="scientific">Tolypocladium paradoxum</name>
    <dbReference type="NCBI Taxonomy" id="94208"/>
    <lineage>
        <taxon>Eukaryota</taxon>
        <taxon>Fungi</taxon>
        <taxon>Dikarya</taxon>
        <taxon>Ascomycota</taxon>
        <taxon>Pezizomycotina</taxon>
        <taxon>Sordariomycetes</taxon>
        <taxon>Hypocreomycetidae</taxon>
        <taxon>Hypocreales</taxon>
        <taxon>Ophiocordycipitaceae</taxon>
        <taxon>Tolypocladium</taxon>
    </lineage>
</organism>
<accession>A0A2S4LBE1</accession>
<evidence type="ECO:0000313" key="2">
    <source>
        <dbReference type="Proteomes" id="UP000237481"/>
    </source>
</evidence>
<name>A0A2S4LBE1_9HYPO</name>
<protein>
    <submittedName>
        <fullName evidence="1">Uncharacterized protein</fullName>
    </submittedName>
</protein>
<dbReference type="AlphaFoldDB" id="A0A2S4LBE1"/>
<evidence type="ECO:0000313" key="1">
    <source>
        <dbReference type="EMBL" id="POR39747.1"/>
    </source>
</evidence>
<reference evidence="1 2" key="1">
    <citation type="submission" date="2018-01" db="EMBL/GenBank/DDBJ databases">
        <title>Harnessing the power of phylogenomics to disentangle the directionality and signatures of interkingdom host jumping in the parasitic fungal genus Tolypocladium.</title>
        <authorList>
            <person name="Quandt C.A."/>
            <person name="Patterson W."/>
            <person name="Spatafora J.W."/>
        </authorList>
    </citation>
    <scope>NUCLEOTIDE SEQUENCE [LARGE SCALE GENOMIC DNA]</scope>
    <source>
        <strain evidence="1 2">NRBC 100945</strain>
    </source>
</reference>
<proteinExistence type="predicted"/>
<dbReference type="Proteomes" id="UP000237481">
    <property type="component" value="Unassembled WGS sequence"/>
</dbReference>